<reference evidence="1 2" key="1">
    <citation type="submission" date="2019-03" db="EMBL/GenBank/DDBJ databases">
        <title>Draft genome sequence of Xylaria hypoxylon DSM 108379, a ubiquitous saprotrophic-parasitic fungi on hardwood.</title>
        <authorList>
            <person name="Buettner E."/>
            <person name="Leonhardt S."/>
            <person name="Gebauer A.M."/>
            <person name="Liers C."/>
            <person name="Hofrichter M."/>
            <person name="Kellner H."/>
        </authorList>
    </citation>
    <scope>NUCLEOTIDE SEQUENCE [LARGE SCALE GENOMIC DNA]</scope>
    <source>
        <strain evidence="1 2">DSM 108379</strain>
    </source>
</reference>
<gene>
    <name evidence="1" type="ORF">E0Z10_g6383</name>
</gene>
<dbReference type="Proteomes" id="UP000297716">
    <property type="component" value="Unassembled WGS sequence"/>
</dbReference>
<dbReference type="OrthoDB" id="3596146at2759"/>
<name>A0A4Z0YED7_9PEZI</name>
<dbReference type="STRING" id="37992.A0A4Z0YED7"/>
<comment type="caution">
    <text evidence="1">The sequence shown here is derived from an EMBL/GenBank/DDBJ whole genome shotgun (WGS) entry which is preliminary data.</text>
</comment>
<proteinExistence type="predicted"/>
<keyword evidence="2" id="KW-1185">Reference proteome</keyword>
<dbReference type="EMBL" id="SKBN01000131">
    <property type="protein sequence ID" value="TGJ82374.1"/>
    <property type="molecule type" value="Genomic_DNA"/>
</dbReference>
<protein>
    <submittedName>
        <fullName evidence="1">Uncharacterized protein</fullName>
    </submittedName>
</protein>
<evidence type="ECO:0000313" key="2">
    <source>
        <dbReference type="Proteomes" id="UP000297716"/>
    </source>
</evidence>
<sequence>MDAAGARHVGARLLGEVEEGNLEEAILAMLHDESGDDDDVVYSLRGAFTNNSSRYRNLHIPIPMADLSATISRYHRATQSAPPPLMSVSGRYLAFLYHFLSTLISSPHNYTVVVVDVEGKFDVTRLIHPTPATSTTNPSNAATPADLAHVHVYQPGHEQLHAALAGVDEYMLYGSHSSRGRQWWGTVVVGGVGGDVNAGWKGWLRVEREGVTGFAVGMSVEEALREREKRHEVVERAGWMASSLWGTHTWKGG</sequence>
<accession>A0A4Z0YED7</accession>
<evidence type="ECO:0000313" key="1">
    <source>
        <dbReference type="EMBL" id="TGJ82374.1"/>
    </source>
</evidence>
<organism evidence="1 2">
    <name type="scientific">Xylaria hypoxylon</name>
    <dbReference type="NCBI Taxonomy" id="37992"/>
    <lineage>
        <taxon>Eukaryota</taxon>
        <taxon>Fungi</taxon>
        <taxon>Dikarya</taxon>
        <taxon>Ascomycota</taxon>
        <taxon>Pezizomycotina</taxon>
        <taxon>Sordariomycetes</taxon>
        <taxon>Xylariomycetidae</taxon>
        <taxon>Xylariales</taxon>
        <taxon>Xylariaceae</taxon>
        <taxon>Xylaria</taxon>
    </lineage>
</organism>
<dbReference type="AlphaFoldDB" id="A0A4Z0YED7"/>